<evidence type="ECO:0000313" key="3">
    <source>
        <dbReference type="Proteomes" id="UP000275385"/>
    </source>
</evidence>
<feature type="region of interest" description="Disordered" evidence="1">
    <location>
        <begin position="73"/>
        <end position="100"/>
    </location>
</feature>
<reference evidence="2 3" key="1">
    <citation type="submission" date="2018-08" db="EMBL/GenBank/DDBJ databases">
        <title>Draft genome of the lignicolous fungus Coniochaeta pulveracea.</title>
        <authorList>
            <person name="Borstlap C.J."/>
            <person name="De Witt R.N."/>
            <person name="Botha A."/>
            <person name="Volschenk H."/>
        </authorList>
    </citation>
    <scope>NUCLEOTIDE SEQUENCE [LARGE SCALE GENOMIC DNA]</scope>
    <source>
        <strain evidence="2 3">CAB683</strain>
    </source>
</reference>
<organism evidence="2 3">
    <name type="scientific">Coniochaeta pulveracea</name>
    <dbReference type="NCBI Taxonomy" id="177199"/>
    <lineage>
        <taxon>Eukaryota</taxon>
        <taxon>Fungi</taxon>
        <taxon>Dikarya</taxon>
        <taxon>Ascomycota</taxon>
        <taxon>Pezizomycotina</taxon>
        <taxon>Sordariomycetes</taxon>
        <taxon>Sordariomycetidae</taxon>
        <taxon>Coniochaetales</taxon>
        <taxon>Coniochaetaceae</taxon>
        <taxon>Coniochaeta</taxon>
    </lineage>
</organism>
<feature type="compositionally biased region" description="Basic and acidic residues" evidence="1">
    <location>
        <begin position="546"/>
        <end position="568"/>
    </location>
</feature>
<keyword evidence="3" id="KW-1185">Reference proteome</keyword>
<evidence type="ECO:0000256" key="1">
    <source>
        <dbReference type="SAM" id="MobiDB-lite"/>
    </source>
</evidence>
<feature type="compositionally biased region" description="Polar residues" evidence="1">
    <location>
        <begin position="276"/>
        <end position="285"/>
    </location>
</feature>
<sequence>MAYLELPSKSFDFAVLDDYDNDIPATRSCSTVSIALSQDQDSALCEISGNRQSNVTSTPDLLAARLQRLHIRTPAAEPKPAAPKDSPSRTPVNRSGVLRERPHIGSSAFGKAPASAVVHEPSSAPQVMELSKENPLVKHFEELAADSVQLAKHREGRYEWIVSLPAKSKSADEATTGQRSSTQDKKVHFGCTLVRDEGNSELVRRNRSDSGNTYTLIASPIETPLDEEDRPSTETVELVFDKTVKTAIPAITEADDVKSLHGMIEEAKRLVDRQHTVSPPASHTAQGLDGAAEIGSSPSSTLAEPDADSEVQSSPPLENIFEKVPTVDRIGRGGWERHGSCDMHYHNSQDQNCSNQSAISSSRIEDAVEALDEFEEQFEAISEATQFDRVLPAEGIKQPMPSLVMADKPTTRLATTAVAKRTPRKSTSTFPHGRPAEGAALACDPSTMSRGQVREQKHARPSTAPKRLSVSKPASLQPPKLLARTVKPPTTSTFELPGDAVARRLKEKREARLTISTPSQAPRRELASPSKAKVTRPNFELPGEAISRRKREEREAKLKAQEEEERKRREFKARPVRTNITFGNLSYRETAASRARKSVVQAHNESRTPPANKRQSLAATIHGRPSLSRPALGLNTGPKISSASKASSIRARRSIVMSDQDFPSRQSPSPGVGVSAQERQAQKKRGRAIYEEDNKAAVGRTRERAENVVLHKSAKKQAVERAKQANLECEEKMLVDQEETPEPELGGDDNVIEEHDSEGLETEVDWEALRADAIERAHQCTVRWSAVQLSQGVTPQPEPDWAEMWTTEKGRQTLLAGRDWDIKWEKIEQSALDAAAEKERKRFEEGGNQQTETPSPYIDPPPPAGPEEGGSWEMEITPEEGGEPVWE</sequence>
<dbReference type="Proteomes" id="UP000275385">
    <property type="component" value="Unassembled WGS sequence"/>
</dbReference>
<feature type="compositionally biased region" description="Low complexity" evidence="1">
    <location>
        <begin position="639"/>
        <end position="649"/>
    </location>
</feature>
<comment type="caution">
    <text evidence="2">The sequence shown here is derived from an EMBL/GenBank/DDBJ whole genome shotgun (WGS) entry which is preliminary data.</text>
</comment>
<proteinExistence type="predicted"/>
<accession>A0A420YHM9</accession>
<dbReference type="OrthoDB" id="3946796at2759"/>
<feature type="region of interest" description="Disordered" evidence="1">
    <location>
        <begin position="514"/>
        <end position="570"/>
    </location>
</feature>
<feature type="region of interest" description="Disordered" evidence="1">
    <location>
        <begin position="416"/>
        <end position="480"/>
    </location>
</feature>
<gene>
    <name evidence="2" type="ORF">DL546_007466</name>
</gene>
<feature type="region of interest" description="Disordered" evidence="1">
    <location>
        <begin position="833"/>
        <end position="887"/>
    </location>
</feature>
<name>A0A420YHM9_9PEZI</name>
<protein>
    <submittedName>
        <fullName evidence="2">Uncharacterized protein</fullName>
    </submittedName>
</protein>
<dbReference type="AlphaFoldDB" id="A0A420YHM9"/>
<evidence type="ECO:0000313" key="2">
    <source>
        <dbReference type="EMBL" id="RKU47397.1"/>
    </source>
</evidence>
<feature type="compositionally biased region" description="Basic and acidic residues" evidence="1">
    <location>
        <begin position="835"/>
        <end position="845"/>
    </location>
</feature>
<dbReference type="STRING" id="177199.A0A420YHM9"/>
<dbReference type="EMBL" id="QVQW01000009">
    <property type="protein sequence ID" value="RKU47397.1"/>
    <property type="molecule type" value="Genomic_DNA"/>
</dbReference>
<feature type="compositionally biased region" description="Acidic residues" evidence="1">
    <location>
        <begin position="876"/>
        <end position="887"/>
    </location>
</feature>
<feature type="region of interest" description="Disordered" evidence="1">
    <location>
        <begin position="622"/>
        <end position="687"/>
    </location>
</feature>
<feature type="region of interest" description="Disordered" evidence="1">
    <location>
        <begin position="273"/>
        <end position="318"/>
    </location>
</feature>